<organism evidence="2 3">
    <name type="scientific">Arboricoccus pini</name>
    <dbReference type="NCBI Taxonomy" id="1963835"/>
    <lineage>
        <taxon>Bacteria</taxon>
        <taxon>Pseudomonadati</taxon>
        <taxon>Pseudomonadota</taxon>
        <taxon>Alphaproteobacteria</taxon>
        <taxon>Geminicoccales</taxon>
        <taxon>Geminicoccaceae</taxon>
        <taxon>Arboricoccus</taxon>
    </lineage>
</organism>
<protein>
    <submittedName>
        <fullName evidence="2">Amidase</fullName>
    </submittedName>
</protein>
<proteinExistence type="predicted"/>
<evidence type="ECO:0000259" key="1">
    <source>
        <dbReference type="Pfam" id="PF01425"/>
    </source>
</evidence>
<accession>A0A212S392</accession>
<dbReference type="AlphaFoldDB" id="A0A212S392"/>
<name>A0A212S392_9PROT</name>
<feature type="domain" description="Amidase" evidence="1">
    <location>
        <begin position="28"/>
        <end position="446"/>
    </location>
</feature>
<evidence type="ECO:0000313" key="2">
    <source>
        <dbReference type="EMBL" id="SNB79511.1"/>
    </source>
</evidence>
<dbReference type="SUPFAM" id="SSF75304">
    <property type="entry name" value="Amidase signature (AS) enzymes"/>
    <property type="match status" value="1"/>
</dbReference>
<dbReference type="PANTHER" id="PTHR11895:SF176">
    <property type="entry name" value="AMIDASE AMID-RELATED"/>
    <property type="match status" value="1"/>
</dbReference>
<evidence type="ECO:0000313" key="3">
    <source>
        <dbReference type="Proteomes" id="UP000197065"/>
    </source>
</evidence>
<dbReference type="Proteomes" id="UP000197065">
    <property type="component" value="Unassembled WGS sequence"/>
</dbReference>
<dbReference type="OrthoDB" id="9811471at2"/>
<dbReference type="GO" id="GO:0003824">
    <property type="term" value="F:catalytic activity"/>
    <property type="evidence" value="ECO:0007669"/>
    <property type="project" value="InterPro"/>
</dbReference>
<dbReference type="InterPro" id="IPR036928">
    <property type="entry name" value="AS_sf"/>
</dbReference>
<dbReference type="PANTHER" id="PTHR11895">
    <property type="entry name" value="TRANSAMIDASE"/>
    <property type="match status" value="1"/>
</dbReference>
<gene>
    <name evidence="2" type="ORF">SAMN07250955_12135</name>
</gene>
<keyword evidence="3" id="KW-1185">Reference proteome</keyword>
<dbReference type="Gene3D" id="3.90.1300.10">
    <property type="entry name" value="Amidase signature (AS) domain"/>
    <property type="match status" value="1"/>
</dbReference>
<dbReference type="InterPro" id="IPR023631">
    <property type="entry name" value="Amidase_dom"/>
</dbReference>
<dbReference type="Pfam" id="PF01425">
    <property type="entry name" value="Amidase"/>
    <property type="match status" value="1"/>
</dbReference>
<dbReference type="EMBL" id="FYEH01000021">
    <property type="protein sequence ID" value="SNB79511.1"/>
    <property type="molecule type" value="Genomic_DNA"/>
</dbReference>
<reference evidence="2 3" key="1">
    <citation type="submission" date="2017-06" db="EMBL/GenBank/DDBJ databases">
        <authorList>
            <person name="Kim H.J."/>
            <person name="Triplett B.A."/>
        </authorList>
    </citation>
    <scope>NUCLEOTIDE SEQUENCE [LARGE SCALE GENOMIC DNA]</scope>
    <source>
        <strain evidence="2 3">B29T1</strain>
    </source>
</reference>
<dbReference type="InterPro" id="IPR000120">
    <property type="entry name" value="Amidase"/>
</dbReference>
<sequence>MTAAALPFWSITELSEAIRRREVSPVTLTEAMLTRISELDAGLKSYQLVTPEHARAQAEAAEAELDRGQWRGPLHGVPIALKDLCFTKDIPTGGGMPIHAAQKPAFDATVTVRLAQAGAVLLGKLKMTEGAFSAHHPSIEAPRNPWAAERWTGSSSSGSGAATAAGLCFASLGSDTGGSIRFPSGACGLTGIKPTWGRVSRYGVMPLSDSLDHVGPMARNALDAGIVLGAIAGKDQNDPTSLPDPVPDYLTLGKAGSVKGLRIAYDPAYIMEGSDPAIVAALDAALAVLKDLGADVRVVPMPDWTDVLEGWTTYCAVETAYAHLATYPARASEYGPELKGLIDLGYATTGVEIARLQIARDVFKARLKAFFAEVDLMLAPVLTGPVPTLEQWANERSADVLTNVLKFTAPFDMAGNPTITLPGGFDANGVPIGLQLVGTHLSEALLVQAGAAFQRVTDWHLRHPKIG</sequence>
<dbReference type="RefSeq" id="WP_088563044.1">
    <property type="nucleotide sequence ID" value="NZ_FYEH01000021.1"/>
</dbReference>